<feature type="binding site" evidence="7">
    <location>
        <position position="159"/>
    </location>
    <ligand>
        <name>substrate</name>
    </ligand>
</feature>
<feature type="binding site" evidence="7">
    <location>
        <position position="127"/>
    </location>
    <ligand>
        <name>substrate</name>
    </ligand>
</feature>
<evidence type="ECO:0000256" key="2">
    <source>
        <dbReference type="ARBA" id="ARBA00003015"/>
    </source>
</evidence>
<dbReference type="Gene3D" id="3.40.50.150">
    <property type="entry name" value="Vaccinia Virus protein VP39"/>
    <property type="match status" value="1"/>
</dbReference>
<dbReference type="SUPFAM" id="SSF53335">
    <property type="entry name" value="S-adenosyl-L-methionine-dependent methyltransferases"/>
    <property type="match status" value="1"/>
</dbReference>
<feature type="binding site" evidence="7">
    <location>
        <position position="68"/>
    </location>
    <ligand>
        <name>S-adenosyl-L-methionine</name>
        <dbReference type="ChEBI" id="CHEBI:59789"/>
    </ligand>
</feature>
<gene>
    <name evidence="7" type="primary">trmB</name>
    <name evidence="8" type="ORF">CBO05C_0685</name>
</gene>
<dbReference type="NCBIfam" id="TIGR00091">
    <property type="entry name" value="tRNA (guanosine(46)-N7)-methyltransferase TrmB"/>
    <property type="match status" value="1"/>
</dbReference>
<dbReference type="GO" id="GO:0008176">
    <property type="term" value="F:tRNA (guanine(46)-N7)-methyltransferase activity"/>
    <property type="evidence" value="ECO:0007669"/>
    <property type="project" value="UniProtKB-UniRule"/>
</dbReference>
<keyword evidence="4 7" id="KW-0808">Transferase</keyword>
<dbReference type="EC" id="2.1.1.33" evidence="7"/>
<feature type="binding site" evidence="7">
    <location>
        <position position="43"/>
    </location>
    <ligand>
        <name>S-adenosyl-L-methionine</name>
        <dbReference type="ChEBI" id="CHEBI:59789"/>
    </ligand>
</feature>
<comment type="similarity">
    <text evidence="7">Belongs to the class I-like SAM-binding methyltransferase superfamily. TrmB family.</text>
</comment>
<dbReference type="PANTHER" id="PTHR23417">
    <property type="entry name" value="3-DEOXY-D-MANNO-OCTULOSONIC-ACID TRANSFERASE/TRNA GUANINE-N 7 - -METHYLTRANSFERASE"/>
    <property type="match status" value="1"/>
</dbReference>
<evidence type="ECO:0000256" key="4">
    <source>
        <dbReference type="ARBA" id="ARBA00022679"/>
    </source>
</evidence>
<comment type="pathway">
    <text evidence="7">tRNA modification; N(7)-methylguanine-tRNA biosynthesis.</text>
</comment>
<dbReference type="PANTHER" id="PTHR23417:SF14">
    <property type="entry name" value="PENTACOTRIPEPTIDE-REPEAT REGION OF PRORP DOMAIN-CONTAINING PROTEIN"/>
    <property type="match status" value="1"/>
</dbReference>
<dbReference type="InterPro" id="IPR029063">
    <property type="entry name" value="SAM-dependent_MTases_sf"/>
</dbReference>
<dbReference type="UniPathway" id="UPA00989"/>
<keyword evidence="5 7" id="KW-0949">S-adenosyl-L-methionine</keyword>
<dbReference type="Pfam" id="PF02390">
    <property type="entry name" value="Methyltransf_4"/>
    <property type="match status" value="1"/>
</dbReference>
<feature type="binding site" evidence="7">
    <location>
        <position position="101"/>
    </location>
    <ligand>
        <name>S-adenosyl-L-methionine</name>
        <dbReference type="ChEBI" id="CHEBI:59789"/>
    </ligand>
</feature>
<dbReference type="PROSITE" id="PS51625">
    <property type="entry name" value="SAM_MT_TRMB"/>
    <property type="match status" value="1"/>
</dbReference>
<dbReference type="GO" id="GO:0043527">
    <property type="term" value="C:tRNA methyltransferase complex"/>
    <property type="evidence" value="ECO:0007669"/>
    <property type="project" value="TreeGrafter"/>
</dbReference>
<feature type="region of interest" description="Interaction with RNA" evidence="7">
    <location>
        <begin position="129"/>
        <end position="134"/>
    </location>
</feature>
<comment type="function">
    <text evidence="2 7">Catalyzes the formation of N(7)-methylguanine at position 46 (m7G46) in tRNA.</text>
</comment>
<keyword evidence="6 7" id="KW-0819">tRNA processing</keyword>
<feature type="binding site" evidence="7">
    <location>
        <begin position="196"/>
        <end position="199"/>
    </location>
    <ligand>
        <name>substrate</name>
    </ligand>
</feature>
<dbReference type="EMBL" id="DF384213">
    <property type="protein sequence ID" value="GAE00995.1"/>
    <property type="molecule type" value="Genomic_DNA"/>
</dbReference>
<evidence type="ECO:0000256" key="5">
    <source>
        <dbReference type="ARBA" id="ARBA00022691"/>
    </source>
</evidence>
<evidence type="ECO:0000256" key="1">
    <source>
        <dbReference type="ARBA" id="ARBA00000142"/>
    </source>
</evidence>
<protein>
    <recommendedName>
        <fullName evidence="7">tRNA (guanine-N(7)-)-methyltransferase</fullName>
        <ecNumber evidence="7">2.1.1.33</ecNumber>
    </recommendedName>
    <alternativeName>
        <fullName evidence="7">tRNA (guanine(46)-N(7))-methyltransferase</fullName>
    </alternativeName>
    <alternativeName>
        <fullName evidence="7">tRNA(m7G46)-methyltransferase</fullName>
    </alternativeName>
</protein>
<dbReference type="RefSeq" id="WP_030033444.1">
    <property type="nucleotide sequence ID" value="NZ_DF384213.1"/>
</dbReference>
<dbReference type="HAMAP" id="MF_01057">
    <property type="entry name" value="tRNA_methyltr_TrmB"/>
    <property type="match status" value="1"/>
</dbReference>
<evidence type="ECO:0000256" key="3">
    <source>
        <dbReference type="ARBA" id="ARBA00022603"/>
    </source>
</evidence>
<comment type="catalytic activity">
    <reaction evidence="1 7">
        <text>guanosine(46) in tRNA + S-adenosyl-L-methionine = N(7)-methylguanosine(46) in tRNA + S-adenosyl-L-homocysteine</text>
        <dbReference type="Rhea" id="RHEA:42708"/>
        <dbReference type="Rhea" id="RHEA-COMP:10188"/>
        <dbReference type="Rhea" id="RHEA-COMP:10189"/>
        <dbReference type="ChEBI" id="CHEBI:57856"/>
        <dbReference type="ChEBI" id="CHEBI:59789"/>
        <dbReference type="ChEBI" id="CHEBI:74269"/>
        <dbReference type="ChEBI" id="CHEBI:74480"/>
        <dbReference type="EC" id="2.1.1.33"/>
    </reaction>
</comment>
<dbReference type="NCBIfam" id="NF001080">
    <property type="entry name" value="PRK00121.2-2"/>
    <property type="match status" value="1"/>
</dbReference>
<evidence type="ECO:0000313" key="8">
    <source>
        <dbReference type="EMBL" id="GAE00995.1"/>
    </source>
</evidence>
<sequence>MRLRKKWWARPEIEASDKFAYEPKELKGKWNKEFNNNNDIHLELGCGRGGFISQLVEKNEDINYVGIDLKDEVIVYAIRKVEEKEEEAKRKLKNIKFITMNIMGIAEVFDKDEISKIYINFCNPWPKERHNKRRLTHTKLLTEYKKILKPNTEIWFKTDDKELFEDSQEYFKESGFNIEYITYDLHNSDFKENIKTEYETKFESMGMKIMFLRARLL</sequence>
<reference evidence="8" key="1">
    <citation type="submission" date="2013-10" db="EMBL/GenBank/DDBJ databases">
        <title>Draft genome sequence of Clostridium botulinum type B strain Osaka05.</title>
        <authorList>
            <person name="Sakaguchi Y."/>
            <person name="Hosomi K."/>
            <person name="Uchiyama J."/>
            <person name="Ogura Y."/>
            <person name="Sakaguchi M."/>
            <person name="Kohda T."/>
            <person name="Mukamoto M."/>
            <person name="Misawa N."/>
            <person name="Matsuzaki S."/>
            <person name="Hayashi T."/>
            <person name="Kozaki S."/>
        </authorList>
    </citation>
    <scope>NUCLEOTIDE SEQUENCE</scope>
    <source>
        <strain evidence="8">Osaka05</strain>
    </source>
</reference>
<evidence type="ECO:0000256" key="6">
    <source>
        <dbReference type="ARBA" id="ARBA00022694"/>
    </source>
</evidence>
<dbReference type="InterPro" id="IPR055361">
    <property type="entry name" value="tRNA_methyltr_TrmB_bact"/>
</dbReference>
<dbReference type="Proteomes" id="UP000054164">
    <property type="component" value="Unassembled WGS sequence"/>
</dbReference>
<organism evidence="8">
    <name type="scientific">Clostridium botulinum B str. Osaka05</name>
    <dbReference type="NCBI Taxonomy" id="1407017"/>
    <lineage>
        <taxon>Bacteria</taxon>
        <taxon>Bacillati</taxon>
        <taxon>Bacillota</taxon>
        <taxon>Clostridia</taxon>
        <taxon>Eubacteriales</taxon>
        <taxon>Clostridiaceae</taxon>
        <taxon>Clostridium</taxon>
    </lineage>
</organism>
<keyword evidence="3 7" id="KW-0489">Methyltransferase</keyword>
<dbReference type="HOGENOM" id="CLU_050910_2_1_9"/>
<accession>A0A0S6TY67</accession>
<feature type="binding site" evidence="7">
    <location>
        <position position="123"/>
    </location>
    <ligand>
        <name>S-adenosyl-L-methionine</name>
        <dbReference type="ChEBI" id="CHEBI:59789"/>
    </ligand>
</feature>
<name>A0A0S6TY67_CLOBO</name>
<evidence type="ECO:0000256" key="7">
    <source>
        <dbReference type="HAMAP-Rule" id="MF_01057"/>
    </source>
</evidence>
<dbReference type="InterPro" id="IPR003358">
    <property type="entry name" value="tRNA_(Gua-N-7)_MeTrfase_Trmb"/>
</dbReference>
<dbReference type="AlphaFoldDB" id="A0A0S6TY67"/>
<proteinExistence type="inferred from homology"/>